<evidence type="ECO:0000313" key="2">
    <source>
        <dbReference type="EMBL" id="KAK9141035.1"/>
    </source>
</evidence>
<dbReference type="EMBL" id="JBBNAG010000004">
    <property type="protein sequence ID" value="KAK9141035.1"/>
    <property type="molecule type" value="Genomic_DNA"/>
</dbReference>
<evidence type="ECO:0000313" key="3">
    <source>
        <dbReference type="Proteomes" id="UP001419268"/>
    </source>
</evidence>
<feature type="compositionally biased region" description="Low complexity" evidence="1">
    <location>
        <begin position="17"/>
        <end position="34"/>
    </location>
</feature>
<reference evidence="2 3" key="1">
    <citation type="submission" date="2024-01" db="EMBL/GenBank/DDBJ databases">
        <title>Genome assemblies of Stephania.</title>
        <authorList>
            <person name="Yang L."/>
        </authorList>
    </citation>
    <scope>NUCLEOTIDE SEQUENCE [LARGE SCALE GENOMIC DNA]</scope>
    <source>
        <strain evidence="2">JXDWG</strain>
        <tissue evidence="2">Leaf</tissue>
    </source>
</reference>
<comment type="caution">
    <text evidence="2">The sequence shown here is derived from an EMBL/GenBank/DDBJ whole genome shotgun (WGS) entry which is preliminary data.</text>
</comment>
<dbReference type="Proteomes" id="UP001419268">
    <property type="component" value="Unassembled WGS sequence"/>
</dbReference>
<feature type="compositionally biased region" description="Low complexity" evidence="1">
    <location>
        <begin position="1"/>
        <end position="10"/>
    </location>
</feature>
<proteinExistence type="predicted"/>
<dbReference type="InterPro" id="IPR044968">
    <property type="entry name" value="PRD1"/>
</dbReference>
<dbReference type="GO" id="GO:0042138">
    <property type="term" value="P:meiotic DNA double-strand break formation"/>
    <property type="evidence" value="ECO:0007669"/>
    <property type="project" value="InterPro"/>
</dbReference>
<organism evidence="2 3">
    <name type="scientific">Stephania cephalantha</name>
    <dbReference type="NCBI Taxonomy" id="152367"/>
    <lineage>
        <taxon>Eukaryota</taxon>
        <taxon>Viridiplantae</taxon>
        <taxon>Streptophyta</taxon>
        <taxon>Embryophyta</taxon>
        <taxon>Tracheophyta</taxon>
        <taxon>Spermatophyta</taxon>
        <taxon>Magnoliopsida</taxon>
        <taxon>Ranunculales</taxon>
        <taxon>Menispermaceae</taxon>
        <taxon>Menispermoideae</taxon>
        <taxon>Cissampelideae</taxon>
        <taxon>Stephania</taxon>
    </lineage>
</organism>
<accession>A0AAP0JWL8</accession>
<dbReference type="PANTHER" id="PTHR36379:SF1">
    <property type="entry name" value="PUTATIVE RECOMBINATION INITIATION DEFECT 1-RELATED"/>
    <property type="match status" value="1"/>
</dbReference>
<evidence type="ECO:0000256" key="1">
    <source>
        <dbReference type="SAM" id="MobiDB-lite"/>
    </source>
</evidence>
<sequence length="1317" mass="146048">MHKFTMFFQQQPPPPTMATATTTTKTKTKTTSTSRSQCSQHHRASSLQLETSGGGLICLICFSNLASSPTSLSSHLHYALLQLSQALADPQFLQNLTGHRLARLLVSPLAQLICNCDDEPVALLAIEIVARLCDGVCGDDGDGDRERVWLGVDFVARIADRLSSASLAWTRRQIYSLHCLGVLLSREIDNPTAQVKDKGALLSNLTAGLQLPSAHDCSEDIRGEILFVLYRLSLLEGGNGGNVGDFHLRCPKILYLSLETLMKTQSDEVRTNCIALLTVLAQSEHFKSSFADSHTSRKSREADNFMQAELPPDGTSMILLFAEAIKGPLLSSDNQVQIGTLELILHCLSWEGTATKHIELLIEQNIADYVIEILRFSGTKEAAVNSCIRVLCLLSLAEQAFSQRLAVGFSTLIPVLRYVAEVPFHPVQTQTLKLVSICTTNCPGIISRTQAEELVLVLTSMFRRHTSVEMGMIPEAFIISCSIFVAILKSPTAHGITNLTESLQEALRNAIPPCLCSPMKHSDEVLLHSLYFLKEAHAYSCIEHPDGNLSDTVSADCIIEICEAQLLPWLKMALDEMHGETIILGALETFHSILSQGTNAQVKRFTEILVSSSWFTLSFGLLGLFPTEKMKWRVYLMLSSIVDEILGNNSGQPIRDAALYLPSDPLDLLFLLGQKSSNNSNLISCQSAVLLILYASSLYEESLAEESQVLASLEQYILVNHGNISSGVDESATLMQLIHLYGLFRNLTNIDQVPYSVEAEKLLFHLATENDWDLLRARSHPISLKWMLEQEELIESLSNQFLNFCRLNSRNGTGVIVHGHNNHTTNIHTIAELVAVGGNFGAALLVTLLKQLQEGQEEDITLLTNFMTIIINISPTASDQLCMHGIGNAILSLYYHSNYYSSLQIFMNSLVLIFNLLHSAKPESLSEEEAWLSLSMKLMEVSTKKMESIASNQEDLLIIGILSLILHRSINKTLTEASKSILLSTSLATSINKIVQEACSKGPSLVEHNEETSTGEILISVLSLYYFSLQSQQAIPLETTDWQFFLGQYGLAQPVSVLCIHCHDLCRLMYFGSPPVKLLASCCLLELLTRISDQINKNFDELKCSVSYLKSVMAVLEGLLFDSDTRVATNSALCLSMIMGWEKLSKKMKVIRDTKWCRQVVEELMLSLASPGLEAKSFTNNHKALTHVSVALLRLDQVPKWMKFVFDDSCISSIIQNVSVNNLSTELAQLLRELLNYGYLKAEHIAELNRVFQARRTQIYTSSSHGHNKRECIDKVLIGPDDPDKVCRILLSLVSSHSSPSIASRESSLGMLRYWKK</sequence>
<protein>
    <submittedName>
        <fullName evidence="2">Uncharacterized protein</fullName>
    </submittedName>
</protein>
<name>A0AAP0JWL8_9MAGN</name>
<dbReference type="SUPFAM" id="SSF48371">
    <property type="entry name" value="ARM repeat"/>
    <property type="match status" value="1"/>
</dbReference>
<dbReference type="PANTHER" id="PTHR36379">
    <property type="entry name" value="PROTEIN PRD1"/>
    <property type="match status" value="1"/>
</dbReference>
<dbReference type="InterPro" id="IPR016024">
    <property type="entry name" value="ARM-type_fold"/>
</dbReference>
<gene>
    <name evidence="2" type="ORF">Scep_010716</name>
</gene>
<keyword evidence="3" id="KW-1185">Reference proteome</keyword>
<feature type="region of interest" description="Disordered" evidence="1">
    <location>
        <begin position="1"/>
        <end position="39"/>
    </location>
</feature>